<evidence type="ECO:0000256" key="7">
    <source>
        <dbReference type="ARBA" id="ARBA00023204"/>
    </source>
</evidence>
<keyword evidence="7" id="KW-0234">DNA repair</keyword>
<evidence type="ECO:0000256" key="1">
    <source>
        <dbReference type="ARBA" id="ARBA00001947"/>
    </source>
</evidence>
<dbReference type="NCBIfam" id="NF002198">
    <property type="entry name" value="PRK01060.1-3"/>
    <property type="match status" value="1"/>
</dbReference>
<keyword evidence="5" id="KW-0378">Hydrolase</keyword>
<dbReference type="PROSITE" id="PS00731">
    <property type="entry name" value="AP_NUCLEASE_F2_3"/>
    <property type="match status" value="1"/>
</dbReference>
<evidence type="ECO:0000256" key="3">
    <source>
        <dbReference type="ARBA" id="ARBA00022723"/>
    </source>
</evidence>
<protein>
    <submittedName>
        <fullName evidence="9">Putative endonuclease 4</fullName>
    </submittedName>
</protein>
<dbReference type="PANTHER" id="PTHR21445">
    <property type="entry name" value="ENDONUCLEASE IV ENDODEOXYRIBONUCLEASE IV"/>
    <property type="match status" value="1"/>
</dbReference>
<dbReference type="GO" id="GO:0008270">
    <property type="term" value="F:zinc ion binding"/>
    <property type="evidence" value="ECO:0007669"/>
    <property type="project" value="InterPro"/>
</dbReference>
<keyword evidence="3" id="KW-0479">Metal-binding</keyword>
<dbReference type="Pfam" id="PF01261">
    <property type="entry name" value="AP_endonuc_2"/>
    <property type="match status" value="1"/>
</dbReference>
<name>A0A653F5B1_MYCKA</name>
<dbReference type="GO" id="GO:0008081">
    <property type="term" value="F:phosphoric diester hydrolase activity"/>
    <property type="evidence" value="ECO:0007669"/>
    <property type="project" value="TreeGrafter"/>
</dbReference>
<gene>
    <name evidence="9" type="primary">end</name>
    <name evidence="9" type="ORF">BIN_B_04634</name>
</gene>
<comment type="cofactor">
    <cofactor evidence="1">
        <name>Zn(2+)</name>
        <dbReference type="ChEBI" id="CHEBI:29105"/>
    </cofactor>
</comment>
<evidence type="ECO:0000313" key="9">
    <source>
        <dbReference type="EMBL" id="VTP04783.1"/>
    </source>
</evidence>
<dbReference type="EMBL" id="LR589375">
    <property type="protein sequence ID" value="VTP04783.1"/>
    <property type="molecule type" value="Genomic_DNA"/>
</dbReference>
<keyword evidence="6" id="KW-0862">Zinc</keyword>
<dbReference type="GO" id="GO:0006284">
    <property type="term" value="P:base-excision repair"/>
    <property type="evidence" value="ECO:0007669"/>
    <property type="project" value="TreeGrafter"/>
</dbReference>
<dbReference type="AlphaFoldDB" id="A0A653F5B1"/>
<dbReference type="SMART" id="SM00518">
    <property type="entry name" value="AP2Ec"/>
    <property type="match status" value="1"/>
</dbReference>
<dbReference type="PROSITE" id="PS00729">
    <property type="entry name" value="AP_NUCLEASE_F2_1"/>
    <property type="match status" value="1"/>
</dbReference>
<proteinExistence type="inferred from homology"/>
<sequence length="278" mass="30003">MASSRRIARCGLAQCDSASARRITLGRVLIGSHVHSDDPLAAAQADGADVVQFFLGNPQSWKKPKPRDDAETLKASTIPLYVHAPYLINVASANNRIRIPSRKILQDTCDAAAAINATAVIVHGGHADDNDMEAGFERWLKALDYLQTDVQVYLENTAGGDHAMARYFDTIGRLWDRIGDKGIGFCLDTCHAWAAGEQLIDAVDRIKALTGRIDLVHCNDSRDAAGSGADRHANIGNGRIDPDHLVAVVKAADAPVICETADEGRKDDIAFLREKVNG</sequence>
<dbReference type="PROSITE" id="PS00730">
    <property type="entry name" value="AP_NUCLEASE_F2_2"/>
    <property type="match status" value="1"/>
</dbReference>
<reference evidence="9" key="1">
    <citation type="submission" date="2019-05" db="EMBL/GenBank/DDBJ databases">
        <authorList>
            <person name="Naeem R."/>
            <person name="Antony C."/>
            <person name="Guan Q."/>
        </authorList>
    </citation>
    <scope>NUCLEOTIDE SEQUENCE</scope>
    <source>
        <strain evidence="9">3</strain>
    </source>
</reference>
<evidence type="ECO:0000259" key="8">
    <source>
        <dbReference type="Pfam" id="PF01261"/>
    </source>
</evidence>
<keyword evidence="4" id="KW-0227">DNA damage</keyword>
<dbReference type="PANTHER" id="PTHR21445:SF0">
    <property type="entry name" value="APURINIC-APYRIMIDINIC ENDONUCLEASE"/>
    <property type="match status" value="1"/>
</dbReference>
<evidence type="ECO:0000256" key="2">
    <source>
        <dbReference type="ARBA" id="ARBA00005340"/>
    </source>
</evidence>
<keyword evidence="9" id="KW-0540">Nuclease</keyword>
<dbReference type="InterPro" id="IPR018246">
    <property type="entry name" value="AP_endonuc_F2_Zn_BS"/>
</dbReference>
<keyword evidence="9" id="KW-0255">Endonuclease</keyword>
<dbReference type="PROSITE" id="PS51432">
    <property type="entry name" value="AP_NUCLEASE_F2_4"/>
    <property type="match status" value="1"/>
</dbReference>
<dbReference type="SUPFAM" id="SSF51658">
    <property type="entry name" value="Xylose isomerase-like"/>
    <property type="match status" value="1"/>
</dbReference>
<comment type="similarity">
    <text evidence="2">Belongs to the AP endonuclease 2 family.</text>
</comment>
<dbReference type="InterPro" id="IPR013022">
    <property type="entry name" value="Xyl_isomerase-like_TIM-brl"/>
</dbReference>
<evidence type="ECO:0000256" key="6">
    <source>
        <dbReference type="ARBA" id="ARBA00022833"/>
    </source>
</evidence>
<dbReference type="InterPro" id="IPR001719">
    <property type="entry name" value="AP_endonuc_2"/>
</dbReference>
<evidence type="ECO:0000256" key="4">
    <source>
        <dbReference type="ARBA" id="ARBA00022763"/>
    </source>
</evidence>
<dbReference type="Gene3D" id="3.20.20.150">
    <property type="entry name" value="Divalent-metal-dependent TIM barrel enzymes"/>
    <property type="match status" value="1"/>
</dbReference>
<evidence type="ECO:0000256" key="5">
    <source>
        <dbReference type="ARBA" id="ARBA00022801"/>
    </source>
</evidence>
<dbReference type="GO" id="GO:0003906">
    <property type="term" value="F:DNA-(apurinic or apyrimidinic site) endonuclease activity"/>
    <property type="evidence" value="ECO:0007669"/>
    <property type="project" value="TreeGrafter"/>
</dbReference>
<accession>A0A653F5B1</accession>
<dbReference type="GO" id="GO:0003677">
    <property type="term" value="F:DNA binding"/>
    <property type="evidence" value="ECO:0007669"/>
    <property type="project" value="InterPro"/>
</dbReference>
<dbReference type="CDD" id="cd00019">
    <property type="entry name" value="AP2Ec"/>
    <property type="match status" value="1"/>
</dbReference>
<dbReference type="InterPro" id="IPR036237">
    <property type="entry name" value="Xyl_isomerase-like_sf"/>
</dbReference>
<feature type="domain" description="Xylose isomerase-like TIM barrel" evidence="8">
    <location>
        <begin position="41"/>
        <end position="274"/>
    </location>
</feature>
<organism evidence="9">
    <name type="scientific">Mycobacterium kansasii</name>
    <dbReference type="NCBI Taxonomy" id="1768"/>
    <lineage>
        <taxon>Bacteria</taxon>
        <taxon>Bacillati</taxon>
        <taxon>Actinomycetota</taxon>
        <taxon>Actinomycetes</taxon>
        <taxon>Mycobacteriales</taxon>
        <taxon>Mycobacteriaceae</taxon>
        <taxon>Mycobacterium</taxon>
    </lineage>
</organism>